<gene>
    <name evidence="2" type="ORF">C2845_PM04G31990</name>
</gene>
<dbReference type="AlphaFoldDB" id="A0A3L6QV60"/>
<comment type="caution">
    <text evidence="2">The sequence shown here is derived from an EMBL/GenBank/DDBJ whole genome shotgun (WGS) entry which is preliminary data.</text>
</comment>
<dbReference type="EMBL" id="PQIB02000011">
    <property type="protein sequence ID" value="RLM87747.1"/>
    <property type="molecule type" value="Genomic_DNA"/>
</dbReference>
<feature type="compositionally biased region" description="Low complexity" evidence="1">
    <location>
        <begin position="303"/>
        <end position="312"/>
    </location>
</feature>
<feature type="compositionally biased region" description="Pro residues" evidence="1">
    <location>
        <begin position="319"/>
        <end position="337"/>
    </location>
</feature>
<sequence length="337" mass="36783">MPLLQAPSFDAAPRRTDSCQATLAVGVGCKQPARQRRDNPWPPPNLQSPPRELNNPHLARRTAPCRLAATGCNHHDQSITSNAIELVESLKTTPPRRGRRQRCRRRSSRIWTEFSSIEPRGASIGLQDDIPIWRNDTLARHRDQHSKIAGKAFAQSTYSARHSWDDHHGSPPRGAAPPPCLVTPRVGCAPATTLSTCLLHTARQLRTASPTAVQPPLQTAARSPTRLTAATQRRSPPGRHHAARAQLDAPASRAVVIVDCWCRAAQIRSRWRRIRPPRHWIWRPEPAAICLAAPPPAPPPTAAGPERAAPPASCDWPQPVAPPPQPPPRPAAAPGPS</sequence>
<dbReference type="Proteomes" id="UP000275267">
    <property type="component" value="Unassembled WGS sequence"/>
</dbReference>
<feature type="compositionally biased region" description="Pro residues" evidence="1">
    <location>
        <begin position="293"/>
        <end position="302"/>
    </location>
</feature>
<evidence type="ECO:0000313" key="3">
    <source>
        <dbReference type="Proteomes" id="UP000275267"/>
    </source>
</evidence>
<reference evidence="3" key="1">
    <citation type="journal article" date="2019" name="Nat. Commun.">
        <title>The genome of broomcorn millet.</title>
        <authorList>
            <person name="Zou C."/>
            <person name="Miki D."/>
            <person name="Li D."/>
            <person name="Tang Q."/>
            <person name="Xiao L."/>
            <person name="Rajput S."/>
            <person name="Deng P."/>
            <person name="Jia W."/>
            <person name="Huang R."/>
            <person name="Zhang M."/>
            <person name="Sun Y."/>
            <person name="Hu J."/>
            <person name="Fu X."/>
            <person name="Schnable P.S."/>
            <person name="Li F."/>
            <person name="Zhang H."/>
            <person name="Feng B."/>
            <person name="Zhu X."/>
            <person name="Liu R."/>
            <person name="Schnable J.C."/>
            <person name="Zhu J.-K."/>
            <person name="Zhang H."/>
        </authorList>
    </citation>
    <scope>NUCLEOTIDE SEQUENCE [LARGE SCALE GENOMIC DNA]</scope>
</reference>
<protein>
    <submittedName>
        <fullName evidence="2">Uncharacterized protein</fullName>
    </submittedName>
</protein>
<evidence type="ECO:0000313" key="2">
    <source>
        <dbReference type="EMBL" id="RLM87747.1"/>
    </source>
</evidence>
<organism evidence="2 3">
    <name type="scientific">Panicum miliaceum</name>
    <name type="common">Proso millet</name>
    <name type="synonym">Broomcorn millet</name>
    <dbReference type="NCBI Taxonomy" id="4540"/>
    <lineage>
        <taxon>Eukaryota</taxon>
        <taxon>Viridiplantae</taxon>
        <taxon>Streptophyta</taxon>
        <taxon>Embryophyta</taxon>
        <taxon>Tracheophyta</taxon>
        <taxon>Spermatophyta</taxon>
        <taxon>Magnoliopsida</taxon>
        <taxon>Liliopsida</taxon>
        <taxon>Poales</taxon>
        <taxon>Poaceae</taxon>
        <taxon>PACMAD clade</taxon>
        <taxon>Panicoideae</taxon>
        <taxon>Panicodae</taxon>
        <taxon>Paniceae</taxon>
        <taxon>Panicinae</taxon>
        <taxon>Panicum</taxon>
        <taxon>Panicum sect. Panicum</taxon>
    </lineage>
</organism>
<evidence type="ECO:0000256" key="1">
    <source>
        <dbReference type="SAM" id="MobiDB-lite"/>
    </source>
</evidence>
<feature type="compositionally biased region" description="Polar residues" evidence="1">
    <location>
        <begin position="207"/>
        <end position="234"/>
    </location>
</feature>
<name>A0A3L6QV60_PANMI</name>
<accession>A0A3L6QV60</accession>
<feature type="region of interest" description="Disordered" evidence="1">
    <location>
        <begin position="207"/>
        <end position="246"/>
    </location>
</feature>
<proteinExistence type="predicted"/>
<feature type="region of interest" description="Disordered" evidence="1">
    <location>
        <begin position="292"/>
        <end position="337"/>
    </location>
</feature>
<keyword evidence="3" id="KW-1185">Reference proteome</keyword>
<feature type="region of interest" description="Disordered" evidence="1">
    <location>
        <begin position="30"/>
        <end position="57"/>
    </location>
</feature>